<evidence type="ECO:0000256" key="6">
    <source>
        <dbReference type="ARBA" id="ARBA00023239"/>
    </source>
</evidence>
<evidence type="ECO:0000256" key="4">
    <source>
        <dbReference type="ARBA" id="ARBA00022723"/>
    </source>
</evidence>
<dbReference type="Pfam" id="PF00194">
    <property type="entry name" value="Carb_anhydrase"/>
    <property type="match status" value="1"/>
</dbReference>
<comment type="function">
    <text evidence="8">Reversible hydration of carbon dioxide.</text>
</comment>
<name>A0AAD4QXP1_9BILA</name>
<evidence type="ECO:0000256" key="5">
    <source>
        <dbReference type="ARBA" id="ARBA00022833"/>
    </source>
</evidence>
<evidence type="ECO:0000259" key="9">
    <source>
        <dbReference type="PROSITE" id="PS51144"/>
    </source>
</evidence>
<dbReference type="GO" id="GO:0004089">
    <property type="term" value="F:carbonate dehydratase activity"/>
    <property type="evidence" value="ECO:0007669"/>
    <property type="project" value="UniProtKB-UniRule"/>
</dbReference>
<evidence type="ECO:0000256" key="1">
    <source>
        <dbReference type="ARBA" id="ARBA00001947"/>
    </source>
</evidence>
<dbReference type="GO" id="GO:0008270">
    <property type="term" value="F:zinc ion binding"/>
    <property type="evidence" value="ECO:0007669"/>
    <property type="project" value="UniProtKB-UniRule"/>
</dbReference>
<gene>
    <name evidence="10" type="ORF">DdX_15469</name>
</gene>
<dbReference type="InterPro" id="IPR018338">
    <property type="entry name" value="Carbonic_anhydrase_a-class_CS"/>
</dbReference>
<dbReference type="InterPro" id="IPR001148">
    <property type="entry name" value="CA_dom"/>
</dbReference>
<evidence type="ECO:0000256" key="7">
    <source>
        <dbReference type="ARBA" id="ARBA00048348"/>
    </source>
</evidence>
<comment type="cofactor">
    <cofactor evidence="1 8">
        <name>Zn(2+)</name>
        <dbReference type="ChEBI" id="CHEBI:29105"/>
    </cofactor>
</comment>
<dbReference type="PROSITE" id="PS00162">
    <property type="entry name" value="ALPHA_CA_1"/>
    <property type="match status" value="1"/>
</dbReference>
<dbReference type="GO" id="GO:0005737">
    <property type="term" value="C:cytoplasm"/>
    <property type="evidence" value="ECO:0007669"/>
    <property type="project" value="TreeGrafter"/>
</dbReference>
<comment type="similarity">
    <text evidence="2 8">Belongs to the alpha-carbonic anhydrase family.</text>
</comment>
<dbReference type="SUPFAM" id="SSF51069">
    <property type="entry name" value="Carbonic anhydrase"/>
    <property type="match status" value="1"/>
</dbReference>
<evidence type="ECO:0000256" key="2">
    <source>
        <dbReference type="ARBA" id="ARBA00010718"/>
    </source>
</evidence>
<dbReference type="InterPro" id="IPR023561">
    <property type="entry name" value="Carbonic_anhydrase_a-class"/>
</dbReference>
<proteinExistence type="inferred from homology"/>
<dbReference type="PANTHER" id="PTHR18952">
    <property type="entry name" value="CARBONIC ANHYDRASE"/>
    <property type="match status" value="1"/>
</dbReference>
<comment type="caution">
    <text evidence="10">The sequence shown here is derived from an EMBL/GenBank/DDBJ whole genome shotgun (WGS) entry which is preliminary data.</text>
</comment>
<comment type="catalytic activity">
    <reaction evidence="7 8">
        <text>hydrogencarbonate + H(+) = CO2 + H2O</text>
        <dbReference type="Rhea" id="RHEA:10748"/>
        <dbReference type="ChEBI" id="CHEBI:15377"/>
        <dbReference type="ChEBI" id="CHEBI:15378"/>
        <dbReference type="ChEBI" id="CHEBI:16526"/>
        <dbReference type="ChEBI" id="CHEBI:17544"/>
        <dbReference type="EC" id="4.2.1.1"/>
    </reaction>
</comment>
<reference evidence="10" key="1">
    <citation type="submission" date="2022-01" db="EMBL/GenBank/DDBJ databases">
        <title>Genome Sequence Resource for Two Populations of Ditylenchus destructor, the Migratory Endoparasitic Phytonematode.</title>
        <authorList>
            <person name="Zhang H."/>
            <person name="Lin R."/>
            <person name="Xie B."/>
        </authorList>
    </citation>
    <scope>NUCLEOTIDE SEQUENCE</scope>
    <source>
        <strain evidence="10">BazhouSP</strain>
    </source>
</reference>
<feature type="domain" description="Alpha-carbonic anhydrase" evidence="9">
    <location>
        <begin position="42"/>
        <end position="293"/>
    </location>
</feature>
<keyword evidence="6 8" id="KW-0456">Lyase</keyword>
<dbReference type="CDD" id="cd00326">
    <property type="entry name" value="alpha_CA"/>
    <property type="match status" value="1"/>
</dbReference>
<keyword evidence="4 8" id="KW-0479">Metal-binding</keyword>
<evidence type="ECO:0000313" key="11">
    <source>
        <dbReference type="Proteomes" id="UP001201812"/>
    </source>
</evidence>
<evidence type="ECO:0000313" key="10">
    <source>
        <dbReference type="EMBL" id="KAI1702458.1"/>
    </source>
</evidence>
<dbReference type="PROSITE" id="PS51144">
    <property type="entry name" value="ALPHA_CA_2"/>
    <property type="match status" value="1"/>
</dbReference>
<dbReference type="SMART" id="SM01057">
    <property type="entry name" value="Carb_anhydrase"/>
    <property type="match status" value="1"/>
</dbReference>
<keyword evidence="5 8" id="KW-0862">Zinc</keyword>
<dbReference type="PANTHER" id="PTHR18952:SF141">
    <property type="entry name" value="CARBONIC ANHYDRASE"/>
    <property type="match status" value="1"/>
</dbReference>
<sequence length="293" mass="32393">MVPSPNLTSDSGSILTRSCYSQEVSYEDSNSTNPLIAFGSGGNWGYGPENGPDKWPNTCHFGQYQSPISIDTKQLVPKNVAALQFGNYNTIFTINGEHVGTNVLFTGFSDIKDKAPYIYGGGLPGKYLLNQFHFHWSKHFNNGSEHVVNSVQYPVEIHMVHIREDLTLEQAYNVTDGVAVLGIFGDFGNESKALEAITPHFGKLITKGDKAKLSISPNTMLPRNVTVFYNYEGSLTTPGCFETVDWLIFHEPVSITPAQLEALRKIELSGKPAANIRFANLKLSTLRPFRAEQ</sequence>
<dbReference type="InterPro" id="IPR036398">
    <property type="entry name" value="CA_dom_sf"/>
</dbReference>
<dbReference type="EMBL" id="JAKKPZ010000098">
    <property type="protein sequence ID" value="KAI1702458.1"/>
    <property type="molecule type" value="Genomic_DNA"/>
</dbReference>
<organism evidence="10 11">
    <name type="scientific">Ditylenchus destructor</name>
    <dbReference type="NCBI Taxonomy" id="166010"/>
    <lineage>
        <taxon>Eukaryota</taxon>
        <taxon>Metazoa</taxon>
        <taxon>Ecdysozoa</taxon>
        <taxon>Nematoda</taxon>
        <taxon>Chromadorea</taxon>
        <taxon>Rhabditida</taxon>
        <taxon>Tylenchina</taxon>
        <taxon>Tylenchomorpha</taxon>
        <taxon>Sphaerularioidea</taxon>
        <taxon>Anguinidae</taxon>
        <taxon>Anguininae</taxon>
        <taxon>Ditylenchus</taxon>
    </lineage>
</organism>
<accession>A0AAD4QXP1</accession>
<evidence type="ECO:0000256" key="8">
    <source>
        <dbReference type="RuleBase" id="RU367011"/>
    </source>
</evidence>
<evidence type="ECO:0000256" key="3">
    <source>
        <dbReference type="ARBA" id="ARBA00012925"/>
    </source>
</evidence>
<dbReference type="Proteomes" id="UP001201812">
    <property type="component" value="Unassembled WGS sequence"/>
</dbReference>
<keyword evidence="11" id="KW-1185">Reference proteome</keyword>
<dbReference type="AlphaFoldDB" id="A0AAD4QXP1"/>
<protein>
    <recommendedName>
        <fullName evidence="3 8">Carbonic anhydrase</fullName>
        <ecNumber evidence="3 8">4.2.1.1</ecNumber>
    </recommendedName>
</protein>
<dbReference type="Gene3D" id="3.10.200.10">
    <property type="entry name" value="Alpha carbonic anhydrase"/>
    <property type="match status" value="1"/>
</dbReference>
<dbReference type="EC" id="4.2.1.1" evidence="3 8"/>